<evidence type="ECO:0000313" key="4">
    <source>
        <dbReference type="Proteomes" id="UP000039541"/>
    </source>
</evidence>
<gene>
    <name evidence="2" type="ORF">ERS008198_02586</name>
    <name evidence="3" type="ORF">ERS008202_04905</name>
</gene>
<organism evidence="2 5">
    <name type="scientific">Salmonella enterica subsp. enterica serovar Bovismorbificans</name>
    <dbReference type="NCBI Taxonomy" id="58097"/>
    <lineage>
        <taxon>Bacteria</taxon>
        <taxon>Pseudomonadati</taxon>
        <taxon>Pseudomonadota</taxon>
        <taxon>Gammaproteobacteria</taxon>
        <taxon>Enterobacterales</taxon>
        <taxon>Enterobacteriaceae</taxon>
        <taxon>Salmonella</taxon>
    </lineage>
</organism>
<dbReference type="EMBL" id="CQPA01000020">
    <property type="protein sequence ID" value="CNU36522.1"/>
    <property type="molecule type" value="Genomic_DNA"/>
</dbReference>
<evidence type="ECO:0000256" key="1">
    <source>
        <dbReference type="SAM" id="MobiDB-lite"/>
    </source>
</evidence>
<evidence type="ECO:0000313" key="5">
    <source>
        <dbReference type="Proteomes" id="UP000041314"/>
    </source>
</evidence>
<evidence type="ECO:0000313" key="3">
    <source>
        <dbReference type="EMBL" id="CNV30082.1"/>
    </source>
</evidence>
<accession>A0A655CYE1</accession>
<dbReference type="Proteomes" id="UP000041314">
    <property type="component" value="Unassembled WGS sequence"/>
</dbReference>
<proteinExistence type="predicted"/>
<dbReference type="AlphaFoldDB" id="A0A655CYE1"/>
<protein>
    <submittedName>
        <fullName evidence="2">Uncharacterized protein</fullName>
    </submittedName>
</protein>
<sequence>MVNRGVGLEKILSPRRVQADTTRCADDPLGDGLSQIIWVADSQYDVANMRCTLCINRDGRQPASGVDLQHRQVGKRIGANQ</sequence>
<dbReference type="EMBL" id="CQPC01000131">
    <property type="protein sequence ID" value="CNV30082.1"/>
    <property type="molecule type" value="Genomic_DNA"/>
</dbReference>
<evidence type="ECO:0000313" key="2">
    <source>
        <dbReference type="EMBL" id="CNU36522.1"/>
    </source>
</evidence>
<name>A0A655CYE1_SALET</name>
<reference evidence="4 5" key="1">
    <citation type="submission" date="2015-03" db="EMBL/GenBank/DDBJ databases">
        <authorList>
            <consortium name="Pathogen Informatics"/>
        </authorList>
    </citation>
    <scope>NUCLEOTIDE SEQUENCE [LARGE SCALE GENOMIC DNA]</scope>
    <source>
        <strain evidence="3 4">3476</strain>
        <strain evidence="2 5">A1104</strain>
    </source>
</reference>
<feature type="region of interest" description="Disordered" evidence="1">
    <location>
        <begin position="60"/>
        <end position="81"/>
    </location>
</feature>
<dbReference type="Proteomes" id="UP000039541">
    <property type="component" value="Unassembled WGS sequence"/>
</dbReference>